<dbReference type="FunFam" id="1.20.1070.10:FF:000017">
    <property type="entry name" value="lysophosphatidic acid receptor 4"/>
    <property type="match status" value="1"/>
</dbReference>
<dbReference type="AlphaFoldDB" id="A0A6P3QA34"/>
<dbReference type="PROSITE" id="PS50262">
    <property type="entry name" value="G_PROTEIN_RECEP_F1_2"/>
    <property type="match status" value="1"/>
</dbReference>
<dbReference type="GO" id="GO:0016020">
    <property type="term" value="C:membrane"/>
    <property type="evidence" value="ECO:0007669"/>
    <property type="project" value="UniProtKB-SubCell"/>
</dbReference>
<protein>
    <submittedName>
        <fullName evidence="14">G-protein coupled receptor 183-like</fullName>
    </submittedName>
</protein>
<proteinExistence type="inferred from homology"/>
<keyword evidence="5 11" id="KW-0472">Membrane</keyword>
<dbReference type="PRINTS" id="PR00237">
    <property type="entry name" value="GPCRRHODOPSN"/>
</dbReference>
<evidence type="ECO:0000256" key="8">
    <source>
        <dbReference type="ARBA" id="ARBA00023224"/>
    </source>
</evidence>
<keyword evidence="4 9" id="KW-0297">G-protein coupled receptor</keyword>
<dbReference type="InterPro" id="IPR017452">
    <property type="entry name" value="GPCR_Rhodpsn_7TM"/>
</dbReference>
<feature type="transmembrane region" description="Helical" evidence="11">
    <location>
        <begin position="154"/>
        <end position="177"/>
    </location>
</feature>
<organism evidence="13 14">
    <name type="scientific">Pteropus vampyrus</name>
    <name type="common">Large flying fox</name>
    <dbReference type="NCBI Taxonomy" id="132908"/>
    <lineage>
        <taxon>Eukaryota</taxon>
        <taxon>Metazoa</taxon>
        <taxon>Chordata</taxon>
        <taxon>Craniata</taxon>
        <taxon>Vertebrata</taxon>
        <taxon>Euteleostomi</taxon>
        <taxon>Mammalia</taxon>
        <taxon>Eutheria</taxon>
        <taxon>Laurasiatheria</taxon>
        <taxon>Chiroptera</taxon>
        <taxon>Yinpterochiroptera</taxon>
        <taxon>Pteropodoidea</taxon>
        <taxon>Pteropodidae</taxon>
        <taxon>Pteropodinae</taxon>
        <taxon>Pteropus</taxon>
    </lineage>
</organism>
<name>A0A6P3QA34_PTEVA</name>
<feature type="transmembrane region" description="Helical" evidence="11">
    <location>
        <begin position="73"/>
        <end position="92"/>
    </location>
</feature>
<feature type="transmembrane region" description="Helical" evidence="11">
    <location>
        <begin position="248"/>
        <end position="268"/>
    </location>
</feature>
<dbReference type="RefSeq" id="XP_011361512.1">
    <property type="nucleotide sequence ID" value="XM_011363210.2"/>
</dbReference>
<evidence type="ECO:0000256" key="6">
    <source>
        <dbReference type="ARBA" id="ARBA00023157"/>
    </source>
</evidence>
<evidence type="ECO:0000256" key="7">
    <source>
        <dbReference type="ARBA" id="ARBA00023170"/>
    </source>
</evidence>
<accession>A0A6P3QA34</accession>
<dbReference type="Proteomes" id="UP000515202">
    <property type="component" value="Unplaced"/>
</dbReference>
<dbReference type="PROSITE" id="PS00237">
    <property type="entry name" value="G_PROTEIN_RECEP_F1_1"/>
    <property type="match status" value="1"/>
</dbReference>
<dbReference type="InterPro" id="IPR000276">
    <property type="entry name" value="GPCR_Rhodpsn"/>
</dbReference>
<reference evidence="14" key="1">
    <citation type="submission" date="2025-08" db="UniProtKB">
        <authorList>
            <consortium name="RefSeq"/>
        </authorList>
    </citation>
    <scope>IDENTIFICATION</scope>
    <source>
        <tissue evidence="14">Kidney</tissue>
    </source>
</reference>
<dbReference type="GO" id="GO:0008142">
    <property type="term" value="F:oxysterol binding"/>
    <property type="evidence" value="ECO:0007669"/>
    <property type="project" value="InterPro"/>
</dbReference>
<keyword evidence="8 9" id="KW-0807">Transducer</keyword>
<evidence type="ECO:0000313" key="13">
    <source>
        <dbReference type="Proteomes" id="UP000515202"/>
    </source>
</evidence>
<evidence type="ECO:0000256" key="4">
    <source>
        <dbReference type="ARBA" id="ARBA00023040"/>
    </source>
</evidence>
<dbReference type="KEGG" id="pvp:105294148"/>
<feature type="transmembrane region" description="Helical" evidence="11">
    <location>
        <begin position="38"/>
        <end position="61"/>
    </location>
</feature>
<feature type="domain" description="G-protein coupled receptors family 1 profile" evidence="12">
    <location>
        <begin position="54"/>
        <end position="312"/>
    </location>
</feature>
<dbReference type="PANTHER" id="PTHR24237:SF38">
    <property type="entry name" value="G-PROTEIN COUPLED RECEPTORS FAMILY 1 PROFILE DOMAIN-CONTAINING PROTEIN"/>
    <property type="match status" value="1"/>
</dbReference>
<dbReference type="PRINTS" id="PR01157">
    <property type="entry name" value="P2YPURNOCPTR"/>
</dbReference>
<evidence type="ECO:0000256" key="11">
    <source>
        <dbReference type="SAM" id="Phobius"/>
    </source>
</evidence>
<evidence type="ECO:0000256" key="2">
    <source>
        <dbReference type="ARBA" id="ARBA00022692"/>
    </source>
</evidence>
<comment type="subcellular location">
    <subcellularLocation>
        <location evidence="1">Membrane</location>
        <topology evidence="1">Multi-pass membrane protein</topology>
    </subcellularLocation>
</comment>
<keyword evidence="3 11" id="KW-1133">Transmembrane helix</keyword>
<evidence type="ECO:0000256" key="1">
    <source>
        <dbReference type="ARBA" id="ARBA00004141"/>
    </source>
</evidence>
<keyword evidence="6" id="KW-1015">Disulfide bond</keyword>
<evidence type="ECO:0000256" key="10">
    <source>
        <dbReference type="SAM" id="MobiDB-lite"/>
    </source>
</evidence>
<dbReference type="InterPro" id="IPR047160">
    <property type="entry name" value="GP183-like"/>
</dbReference>
<feature type="region of interest" description="Disordered" evidence="10">
    <location>
        <begin position="335"/>
        <end position="364"/>
    </location>
</feature>
<feature type="compositionally biased region" description="Low complexity" evidence="10">
    <location>
        <begin position="335"/>
        <end position="344"/>
    </location>
</feature>
<dbReference type="PANTHER" id="PTHR24237">
    <property type="entry name" value="G-PROTEIN COUPLED RECEPTOR"/>
    <property type="match status" value="1"/>
</dbReference>
<evidence type="ECO:0000313" key="14">
    <source>
        <dbReference type="RefSeq" id="XP_011361512.1"/>
    </source>
</evidence>
<evidence type="ECO:0000256" key="5">
    <source>
        <dbReference type="ARBA" id="ARBA00023136"/>
    </source>
</evidence>
<gene>
    <name evidence="14" type="primary">LOC105294148</name>
</gene>
<keyword evidence="7 9" id="KW-0675">Receptor</keyword>
<dbReference type="Gene3D" id="1.20.1070.10">
    <property type="entry name" value="Rhodopsin 7-helix transmembrane proteins"/>
    <property type="match status" value="1"/>
</dbReference>
<feature type="transmembrane region" description="Helical" evidence="11">
    <location>
        <begin position="112"/>
        <end position="133"/>
    </location>
</feature>
<dbReference type="OrthoDB" id="10021141at2759"/>
<keyword evidence="2 9" id="KW-0812">Transmembrane</keyword>
<dbReference type="Pfam" id="PF00001">
    <property type="entry name" value="7tm_1"/>
    <property type="match status" value="1"/>
</dbReference>
<comment type="similarity">
    <text evidence="9">Belongs to the G-protein coupled receptor 1 family.</text>
</comment>
<evidence type="ECO:0000259" key="12">
    <source>
        <dbReference type="PROSITE" id="PS50262"/>
    </source>
</evidence>
<evidence type="ECO:0000256" key="3">
    <source>
        <dbReference type="ARBA" id="ARBA00022989"/>
    </source>
</evidence>
<sequence>MSLPKDLHDMTSSTADPSSISHNASFCLPHHPPRAASVMLSLFYTVLFIFSALGNILALCLACQKGKKINSTCVYLVHLAVSDLLFTLALPGKITYYMLDFSWPFGEGLCRLTAFIFYVNTYGGIYLMTCVSVDRYLAVVCTQQGPRLRSASRARLVCVAVWALAALQTVPLLSMSMSKPVAGKITCMEYVSVKEVFWLPPIVLVACVISFCGPVGIMLFCYMKITLKLCGTAQGNPLTSEKGHHRRACALTLTVLVAVVVCFSPYHLNIIQFMVRQMLYLPSCPEQRAFEVSLQLTVSLMNMNCGIDPIIYFFASTHYRKWLLSILKLRAPASSSSSSLGRASSETDNIDQIGGSLPLEENKV</sequence>
<dbReference type="GeneID" id="105294148"/>
<keyword evidence="13" id="KW-1185">Reference proteome</keyword>
<evidence type="ECO:0000256" key="9">
    <source>
        <dbReference type="RuleBase" id="RU000688"/>
    </source>
</evidence>
<feature type="transmembrane region" description="Helical" evidence="11">
    <location>
        <begin position="197"/>
        <end position="222"/>
    </location>
</feature>
<dbReference type="GO" id="GO:0004930">
    <property type="term" value="F:G protein-coupled receptor activity"/>
    <property type="evidence" value="ECO:0007669"/>
    <property type="project" value="UniProtKB-KW"/>
</dbReference>
<dbReference type="SUPFAM" id="SSF81321">
    <property type="entry name" value="Family A G protein-coupled receptor-like"/>
    <property type="match status" value="1"/>
</dbReference>